<dbReference type="PANTHER" id="PTHR31676">
    <property type="entry name" value="T31J12.3 PROTEIN-RELATED"/>
    <property type="match status" value="1"/>
</dbReference>
<comment type="caution">
    <text evidence="1">The sequence shown here is derived from an EMBL/GenBank/DDBJ whole genome shotgun (WGS) entry which is preliminary data.</text>
</comment>
<name>A0A9Q0L135_9MAGN</name>
<dbReference type="InterPro" id="IPR007493">
    <property type="entry name" value="DUF538"/>
</dbReference>
<accession>A0A9Q0L135</accession>
<dbReference type="Pfam" id="PF04398">
    <property type="entry name" value="DUF538"/>
    <property type="match status" value="1"/>
</dbReference>
<evidence type="ECO:0000313" key="1">
    <source>
        <dbReference type="EMBL" id="KAJ4980374.1"/>
    </source>
</evidence>
<proteinExistence type="predicted"/>
<dbReference type="InterPro" id="IPR036758">
    <property type="entry name" value="At5g01610-like"/>
</dbReference>
<organism evidence="1 2">
    <name type="scientific">Protea cynaroides</name>
    <dbReference type="NCBI Taxonomy" id="273540"/>
    <lineage>
        <taxon>Eukaryota</taxon>
        <taxon>Viridiplantae</taxon>
        <taxon>Streptophyta</taxon>
        <taxon>Embryophyta</taxon>
        <taxon>Tracheophyta</taxon>
        <taxon>Spermatophyta</taxon>
        <taxon>Magnoliopsida</taxon>
        <taxon>Proteales</taxon>
        <taxon>Proteaceae</taxon>
        <taxon>Protea</taxon>
    </lineage>
</organism>
<dbReference type="AlphaFoldDB" id="A0A9Q0L135"/>
<dbReference type="EMBL" id="JAMYWD010000001">
    <property type="protein sequence ID" value="KAJ4980374.1"/>
    <property type="molecule type" value="Genomic_DNA"/>
</dbReference>
<protein>
    <submittedName>
        <fullName evidence="1">Uncharacterized protein</fullName>
    </submittedName>
</protein>
<dbReference type="Gene3D" id="2.30.240.10">
    <property type="entry name" value="At5g01610-like"/>
    <property type="match status" value="1"/>
</dbReference>
<gene>
    <name evidence="1" type="ORF">NE237_031211</name>
</gene>
<dbReference type="Proteomes" id="UP001141806">
    <property type="component" value="Unassembled WGS sequence"/>
</dbReference>
<dbReference type="SUPFAM" id="SSF141562">
    <property type="entry name" value="At5g01610-like"/>
    <property type="match status" value="1"/>
</dbReference>
<evidence type="ECO:0000313" key="2">
    <source>
        <dbReference type="Proteomes" id="UP001141806"/>
    </source>
</evidence>
<dbReference type="PANTHER" id="PTHR31676:SF10">
    <property type="entry name" value="EXPRESSED PROTEIN"/>
    <property type="match status" value="1"/>
</dbReference>
<dbReference type="OrthoDB" id="1862368at2759"/>
<reference evidence="1" key="1">
    <citation type="journal article" date="2023" name="Plant J.">
        <title>The genome of the king protea, Protea cynaroides.</title>
        <authorList>
            <person name="Chang J."/>
            <person name="Duong T.A."/>
            <person name="Schoeman C."/>
            <person name="Ma X."/>
            <person name="Roodt D."/>
            <person name="Barker N."/>
            <person name="Li Z."/>
            <person name="Van de Peer Y."/>
            <person name="Mizrachi E."/>
        </authorList>
    </citation>
    <scope>NUCLEOTIDE SEQUENCE</scope>
    <source>
        <tissue evidence="1">Young leaves</tissue>
    </source>
</reference>
<keyword evidence="2" id="KW-1185">Reference proteome</keyword>
<sequence length="145" mass="16778">MGSEMILKFRENADIFQGEELCKKKSNEMLEEMLLPNNLLPLEEFEEVGINREIGFFWLKLKKVQKYKFPKLGDTIYATEISGYIEPRRLKELKGVTAKELFLTFTVVEIYIDDPSSGKINFKTATGLSRKHPISSFELPKPVKK</sequence>